<proteinExistence type="predicted"/>
<dbReference type="Proteomes" id="UP001249851">
    <property type="component" value="Unassembled WGS sequence"/>
</dbReference>
<evidence type="ECO:0000313" key="1">
    <source>
        <dbReference type="EMBL" id="KAK2557381.1"/>
    </source>
</evidence>
<dbReference type="AlphaFoldDB" id="A0AAD9Q9X0"/>
<gene>
    <name evidence="1" type="ORF">P5673_020495</name>
</gene>
<accession>A0AAD9Q9X0</accession>
<protein>
    <submittedName>
        <fullName evidence="1">Uncharacterized protein</fullName>
    </submittedName>
</protein>
<keyword evidence="2" id="KW-1185">Reference proteome</keyword>
<sequence length="440" mass="47818">MAMVRSWMNDVFVNGGCLATVSFQLIQDCGALGQNGHLVETSVGEGFYTEDSSVITLSQLTMGYHALASDFRRLNDTPDIFVQVDISSQTALETAPFQEVMRSQIALGTPAFQSTGIGGSGAHGVNAVGHAEAVITRGHVSATIRRQLMEANSATDHSDKEIDFVMNTSVQLMGSGLYGQVGHLAVELVVMEEPAREHVCVMLPNQRLMVHTARALASNYRNAITQIRAQLMACGVPGQLGQLAVRLVAKESKRRHEYVTILNQRTTGHSVLEMAYRNKYATLQLLAKRRVYGPVGLLVAKLVLMECGLLGQSGHLVAKRVDVVFSTETGSAITQSPLIMVHLAPVTRFSGENAISNIVVQLMECGALGQNGRLVVTNVGAGFDTENARRPCQGHFAYKCYYTTTHGRKFKVCKCKASYKFSLKNIRSKGHGYKGPKLRG</sequence>
<organism evidence="1 2">
    <name type="scientific">Acropora cervicornis</name>
    <name type="common">Staghorn coral</name>
    <dbReference type="NCBI Taxonomy" id="6130"/>
    <lineage>
        <taxon>Eukaryota</taxon>
        <taxon>Metazoa</taxon>
        <taxon>Cnidaria</taxon>
        <taxon>Anthozoa</taxon>
        <taxon>Hexacorallia</taxon>
        <taxon>Scleractinia</taxon>
        <taxon>Astrocoeniina</taxon>
        <taxon>Acroporidae</taxon>
        <taxon>Acropora</taxon>
    </lineage>
</organism>
<comment type="caution">
    <text evidence="1">The sequence shown here is derived from an EMBL/GenBank/DDBJ whole genome shotgun (WGS) entry which is preliminary data.</text>
</comment>
<name>A0AAD9Q9X0_ACRCE</name>
<reference evidence="1" key="1">
    <citation type="journal article" date="2023" name="G3 (Bethesda)">
        <title>Whole genome assembly and annotation of the endangered Caribbean coral Acropora cervicornis.</title>
        <authorList>
            <person name="Selwyn J.D."/>
            <person name="Vollmer S.V."/>
        </authorList>
    </citation>
    <scope>NUCLEOTIDE SEQUENCE</scope>
    <source>
        <strain evidence="1">K2</strain>
    </source>
</reference>
<evidence type="ECO:0000313" key="2">
    <source>
        <dbReference type="Proteomes" id="UP001249851"/>
    </source>
</evidence>
<dbReference type="EMBL" id="JARQWQ010000050">
    <property type="protein sequence ID" value="KAK2557381.1"/>
    <property type="molecule type" value="Genomic_DNA"/>
</dbReference>
<reference evidence="1" key="2">
    <citation type="journal article" date="2023" name="Science">
        <title>Genomic signatures of disease resistance in endangered staghorn corals.</title>
        <authorList>
            <person name="Vollmer S.V."/>
            <person name="Selwyn J.D."/>
            <person name="Despard B.A."/>
            <person name="Roesel C.L."/>
        </authorList>
    </citation>
    <scope>NUCLEOTIDE SEQUENCE</scope>
    <source>
        <strain evidence="1">K2</strain>
    </source>
</reference>